<dbReference type="AlphaFoldDB" id="A0AAE4BVH3"/>
<dbReference type="EMBL" id="JAVDQD010000013">
    <property type="protein sequence ID" value="MDR6241872.1"/>
    <property type="molecule type" value="Genomic_DNA"/>
</dbReference>
<keyword evidence="5" id="KW-0176">Collagen</keyword>
<keyword evidence="3 5" id="KW-0808">Transferase</keyword>
<protein>
    <submittedName>
        <fullName evidence="5">Collagen beta-1,O-galactosyltransferase</fullName>
        <ecNumber evidence="5">2.4.1.50</ecNumber>
    </submittedName>
</protein>
<name>A0AAE4BVH3_9BACT</name>
<feature type="domain" description="Glycosyl transferase family 25" evidence="4">
    <location>
        <begin position="5"/>
        <end position="203"/>
    </location>
</feature>
<dbReference type="EC" id="2.4.1.50" evidence="5"/>
<comment type="similarity">
    <text evidence="1">Belongs to the glycosyltransferase 25 family.</text>
</comment>
<reference evidence="5" key="1">
    <citation type="submission" date="2023-07" db="EMBL/GenBank/DDBJ databases">
        <title>Genomic Encyclopedia of Type Strains, Phase IV (KMG-IV): sequencing the most valuable type-strain genomes for metagenomic binning, comparative biology and taxonomic classification.</title>
        <authorList>
            <person name="Goeker M."/>
        </authorList>
    </citation>
    <scope>NUCLEOTIDE SEQUENCE</scope>
    <source>
        <strain evidence="5">DSM 26174</strain>
    </source>
</reference>
<comment type="caution">
    <text evidence="5">The sequence shown here is derived from an EMBL/GenBank/DDBJ whole genome shotgun (WGS) entry which is preliminary data.</text>
</comment>
<evidence type="ECO:0000259" key="4">
    <source>
        <dbReference type="Pfam" id="PF01755"/>
    </source>
</evidence>
<dbReference type="CDD" id="cd06532">
    <property type="entry name" value="Glyco_transf_25"/>
    <property type="match status" value="1"/>
</dbReference>
<dbReference type="RefSeq" id="WP_309943036.1">
    <property type="nucleotide sequence ID" value="NZ_AP025310.1"/>
</dbReference>
<gene>
    <name evidence="5" type="ORF">HNQ88_004959</name>
</gene>
<sequence length="247" mass="29122">MNMIDHIYVLNLENRKDRKAYMNTMLNWLNLSHKTTFINAIDGKKLMSEKPIHSDSIYQWNMENFTSDINKYHKVAPFYFRDINHGEIGCSLSHIKIWKKFLQSEHEQVLILEDDIRVARTYQGTDINAIIDKTIKQCLNNKWQYDLLYLGRYPLSNDTPLSEDIYRPGYSWLSHAYILTKSGAKKLLDGGLENLIIPVDEYIPALFGEHLREDIHELYKDKEKLKALSIYPNLFDQDRELFSSDIN</sequence>
<evidence type="ECO:0000256" key="1">
    <source>
        <dbReference type="ARBA" id="ARBA00006721"/>
    </source>
</evidence>
<dbReference type="InterPro" id="IPR002654">
    <property type="entry name" value="Glyco_trans_25"/>
</dbReference>
<evidence type="ECO:0000313" key="5">
    <source>
        <dbReference type="EMBL" id="MDR6241872.1"/>
    </source>
</evidence>
<evidence type="ECO:0000256" key="2">
    <source>
        <dbReference type="ARBA" id="ARBA00022676"/>
    </source>
</evidence>
<proteinExistence type="inferred from homology"/>
<organism evidence="5 6">
    <name type="scientific">Aureibacter tunicatorum</name>
    <dbReference type="NCBI Taxonomy" id="866807"/>
    <lineage>
        <taxon>Bacteria</taxon>
        <taxon>Pseudomonadati</taxon>
        <taxon>Bacteroidota</taxon>
        <taxon>Cytophagia</taxon>
        <taxon>Cytophagales</taxon>
        <taxon>Persicobacteraceae</taxon>
        <taxon>Aureibacter</taxon>
    </lineage>
</organism>
<dbReference type="Pfam" id="PF01755">
    <property type="entry name" value="Glyco_transf_25"/>
    <property type="match status" value="1"/>
</dbReference>
<dbReference type="PANTHER" id="PTHR10730">
    <property type="entry name" value="PROCOLLAGEN-LYSINE,2-OXOGLUTARATE 5-DIOXYGENASE/GLYCOSYLTRANSFERASE 25 FAMILY MEMBER"/>
    <property type="match status" value="1"/>
</dbReference>
<evidence type="ECO:0000256" key="3">
    <source>
        <dbReference type="ARBA" id="ARBA00022679"/>
    </source>
</evidence>
<keyword evidence="6" id="KW-1185">Reference proteome</keyword>
<dbReference type="Proteomes" id="UP001185092">
    <property type="component" value="Unassembled WGS sequence"/>
</dbReference>
<dbReference type="InterPro" id="IPR050757">
    <property type="entry name" value="Collagen_mod_GT25"/>
</dbReference>
<evidence type="ECO:0000313" key="6">
    <source>
        <dbReference type="Proteomes" id="UP001185092"/>
    </source>
</evidence>
<dbReference type="PANTHER" id="PTHR10730:SF53">
    <property type="entry name" value="GLYCOSYLTRANSFERASE 25 FAMILY MEMBER"/>
    <property type="match status" value="1"/>
</dbReference>
<dbReference type="GO" id="GO:0050211">
    <property type="term" value="F:procollagen galactosyltransferase activity"/>
    <property type="evidence" value="ECO:0007669"/>
    <property type="project" value="UniProtKB-EC"/>
</dbReference>
<keyword evidence="2 5" id="KW-0328">Glycosyltransferase</keyword>
<accession>A0AAE4BVH3</accession>